<dbReference type="InterPro" id="IPR031924">
    <property type="entry name" value="GH115"/>
</dbReference>
<dbReference type="GO" id="GO:0016787">
    <property type="term" value="F:hydrolase activity"/>
    <property type="evidence" value="ECO:0007669"/>
    <property type="project" value="UniProtKB-KW"/>
</dbReference>
<dbReference type="InterPro" id="IPR029018">
    <property type="entry name" value="Hex-like_dom2"/>
</dbReference>
<dbReference type="Proteomes" id="UP001218579">
    <property type="component" value="Unassembled WGS sequence"/>
</dbReference>
<proteinExistence type="predicted"/>
<keyword evidence="4" id="KW-1185">Reference proteome</keyword>
<dbReference type="InterPro" id="IPR042301">
    <property type="entry name" value="GH115_sf"/>
</dbReference>
<dbReference type="Gene3D" id="1.20.58.2150">
    <property type="match status" value="1"/>
</dbReference>
<dbReference type="Pfam" id="PF17829">
    <property type="entry name" value="GH115_C"/>
    <property type="match status" value="1"/>
</dbReference>
<comment type="caution">
    <text evidence="3">The sequence shown here is derived from an EMBL/GenBank/DDBJ whole genome shotgun (WGS) entry which is preliminary data.</text>
</comment>
<accession>A0ABT5HIW3</accession>
<dbReference type="EMBL" id="JAQQKV010000001">
    <property type="protein sequence ID" value="MDC7676158.1"/>
    <property type="molecule type" value="Genomic_DNA"/>
</dbReference>
<dbReference type="PANTHER" id="PTHR37842:SF2">
    <property type="entry name" value="GYLCOSYL HYDROLASE 115 C-TERMINAL DOMAIN-CONTAINING PROTEIN"/>
    <property type="match status" value="1"/>
</dbReference>
<name>A0ABT5HIW3_9CAUL</name>
<protein>
    <submittedName>
        <fullName evidence="3">Glycosyl hydrolase 115 family protein</fullName>
    </submittedName>
</protein>
<dbReference type="InterPro" id="IPR041437">
    <property type="entry name" value="GH115_C"/>
</dbReference>
<dbReference type="Gene3D" id="3.30.379.10">
    <property type="entry name" value="Chitobiase/beta-hexosaminidase domain 2-like"/>
    <property type="match status" value="1"/>
</dbReference>
<evidence type="ECO:0000256" key="1">
    <source>
        <dbReference type="ARBA" id="ARBA00022801"/>
    </source>
</evidence>
<dbReference type="PANTHER" id="PTHR37842">
    <property type="match status" value="1"/>
</dbReference>
<evidence type="ECO:0000313" key="4">
    <source>
        <dbReference type="Proteomes" id="UP001218579"/>
    </source>
</evidence>
<gene>
    <name evidence="3" type="ORF">PQU98_08455</name>
</gene>
<dbReference type="Gene3D" id="2.60.120.1620">
    <property type="match status" value="1"/>
</dbReference>
<dbReference type="SUPFAM" id="SSF55545">
    <property type="entry name" value="beta-N-acetylhexosaminidase-like domain"/>
    <property type="match status" value="1"/>
</dbReference>
<dbReference type="Pfam" id="PF15979">
    <property type="entry name" value="Glyco_hydro_115"/>
    <property type="match status" value="1"/>
</dbReference>
<keyword evidence="1 3" id="KW-0378">Hydrolase</keyword>
<sequence>MKLSISIAMAVTLVTGANTNKAQAIEIPLFEDATVTAVIHENDKTLSTAADLLARDLTSLTGQTPKVSSSLRNCVRVCVVVGHYDSALVKSLAKDSGIDLAELKGQWERYKRVAVRSKRDPQITYLLIAGSDTRGTIWGIIDLTRELGVSPWEWWADVTPRKVDRLSVSGDARTSDAPSVQYRGIFLNDEDWGLQPWAAKTYERDVKDIGPKTYARIFELMWRLKANTMWPAMHDSTKPFYQIKGNAEVARDYAIVMGTSHAEPMMRNNVREWDEKKRGDFNFFTNRDSIVKYWAERATEVKDFENLYTIGLRGKHDSAMEGAKTPEEARDALTQVFDIQRGLLAKAQKKPADQVPQVLTLYKEVLDIYMTGLNVPEDVTLVWPENNYGYINQLSTPAEQARKGGAGVYYHISYWGRPHDYLWLATMHPALIREQMDRTNQMKANRIWVLNVGDIKPGEYLTQYFLDMAFDHKVIAETPHEHLKAWAAKQFGADSADEIATIMTEFYDLAWERKPEFMGGGQTEPTRPNLISDYVRTGGAEAWARIDRYSELTRRAEAVAAALPADRQDAFFQLVLYPVRGAASLNERILKLDLAAVYAKANRANVNALSDQAKAAHQRIVTDTATYNAQLNGKWHGMMDQAPRRLPVFDEPIYPHWPLAAKSGCSIDSSDLTFVKGQAVTRTLTVYTPGVPAQWTASGQNGMGFATATGELNAANGFEQRIKIAYDGGATVNGGSIACAGRTLKPVVKLVEAPAGEPAEVNRILSLTATSAKAPAWEVVPELGSRGSALRVKLDMPSTTGKAKIEPLVYRFTTGAKADADIKIVALPVHPLTSANELRLGVRINGGPVQVLDFETFGRSEEWKQNMLTNTAVRTIQVKQLAIGAHTIEVFAMDPGFIFDRIDVRLDGAANLYGAPRK</sequence>
<reference evidence="3 4" key="1">
    <citation type="submission" date="2023-01" db="EMBL/GenBank/DDBJ databases">
        <title>Novel species of the genus Asticcacaulis isolated from rivers.</title>
        <authorList>
            <person name="Lu H."/>
        </authorList>
    </citation>
    <scope>NUCLEOTIDE SEQUENCE [LARGE SCALE GENOMIC DNA]</scope>
    <source>
        <strain evidence="3 4">LKC15W</strain>
    </source>
</reference>
<organism evidence="3 4">
    <name type="scientific">Asticcacaulis machinosus</name>
    <dbReference type="NCBI Taxonomy" id="2984211"/>
    <lineage>
        <taxon>Bacteria</taxon>
        <taxon>Pseudomonadati</taxon>
        <taxon>Pseudomonadota</taxon>
        <taxon>Alphaproteobacteria</taxon>
        <taxon>Caulobacterales</taxon>
        <taxon>Caulobacteraceae</taxon>
        <taxon>Asticcacaulis</taxon>
    </lineage>
</organism>
<evidence type="ECO:0000313" key="3">
    <source>
        <dbReference type="EMBL" id="MDC7676158.1"/>
    </source>
</evidence>
<feature type="domain" description="Gylcosyl hydrolase 115 C-terminal" evidence="2">
    <location>
        <begin position="770"/>
        <end position="916"/>
    </location>
</feature>
<dbReference type="Gene3D" id="3.20.20.520">
    <property type="entry name" value="Glycosyl hydrolase family 115"/>
    <property type="match status" value="1"/>
</dbReference>
<evidence type="ECO:0000259" key="2">
    <source>
        <dbReference type="Pfam" id="PF17829"/>
    </source>
</evidence>
<dbReference type="RefSeq" id="WP_272744460.1">
    <property type="nucleotide sequence ID" value="NZ_JAQQKV010000001.1"/>
</dbReference>